<dbReference type="PRINTS" id="PR00380">
    <property type="entry name" value="KINESINHEAVY"/>
</dbReference>
<evidence type="ECO:0000256" key="2">
    <source>
        <dbReference type="ARBA" id="ARBA00022741"/>
    </source>
</evidence>
<feature type="region of interest" description="Disordered" evidence="7">
    <location>
        <begin position="1274"/>
        <end position="1310"/>
    </location>
</feature>
<comment type="similarity">
    <text evidence="5">Belongs to the TRAFAC class myosin-kinesin ATPase superfamily. Kinesin family.</text>
</comment>
<evidence type="ECO:0000313" key="9">
    <source>
        <dbReference type="Ensembl" id="ENSELUP00000086958.1"/>
    </source>
</evidence>
<dbReference type="Gene3D" id="3.40.850.10">
    <property type="entry name" value="Kinesin motor domain"/>
    <property type="match status" value="1"/>
</dbReference>
<dbReference type="GO" id="GO:0005856">
    <property type="term" value="C:cytoskeleton"/>
    <property type="evidence" value="ECO:0007669"/>
    <property type="project" value="UniProtKB-SubCell"/>
</dbReference>
<keyword evidence="4" id="KW-0206">Cytoskeleton</keyword>
<dbReference type="GeneTree" id="ENSGT00940000156992"/>
<feature type="compositionally biased region" description="Basic and acidic residues" evidence="7">
    <location>
        <begin position="1259"/>
        <end position="1268"/>
    </location>
</feature>
<dbReference type="InterPro" id="IPR027640">
    <property type="entry name" value="Kinesin-like_fam"/>
</dbReference>
<sequence length="1551" mass="168347">STQVSVVLRVLPCPPVPCSQPPSPILRVDPTKRRVSIMDPTAIDSPRQTASGPGRGLWKTYGFDTAFPPESTQAEVCVGVLPDVIRSVVNGSDECIICFGRAELGKSQTMLGSDKNSQSLGVIPCAISWLYSHIEKRRRERTTPSLAVSISAMEVCEDVETLRDLLSGNIQDSQSADVYLYEDPIYGIQLRNQSVVSAPDAESAALLLDTAVASRRKCDISTPSLSSGSHLFFTVHVQQLLPEGDGKGGYFLPGGHSRLIMIDLEKGNCGTGDSRSGRSESELGGVILALLNNGKKNVPNRDRKVTMLLQESLRNRNCHTTVMAHVTDSPEYFSETLSTVQIASRIRRTQKKPKVCKPLSYNLSREGRGGTQSFALRAFHSTSAVDSDLSGPPQLRLGGDLQDNISNSDQSCDTVIHVNPDGSVLQPGTEPTEQVQREVTPIIPSLHRNNPEALSEEAGRYERDLSLECDTFAELQERLGCIDGIEALTKSSLKEPSTMADSPPDPEGSPGKNEAGEELSVVSEKGDTVTGGSLPVDSLLREDSGLYDCEEACAAGPTDEPPNPCGPNAFHPACQSHSLPEDRHLSQCNAVDSLICPASSVRPPLPLSPLPLSLEAGGYPGRSEAGASPAGKGSTISPSLSLSVFSHSSTTSSLAANALPGETILPRLSAAESEVKEMKATITVTVQQPLDETGQDELVFTMVEEVTISGALERGGQAGNVIRIRDAHSFSGQVSSGSVLGSPPIRIIGNVSEDPTSTTGSTINAMDPVTVTQTMAVEVETKPKAMSSLSRKDNQVLPSFINPSLSDSTWGSDFVESNNHRGVSNSCFRQVEASAVPQKKDHIEGSGNKTQIFANEIGHERKNNAKVLTPFLVQTDTSSSCDTHVWEETGCYEMMSSGTSASRKYGNQADRSFPRGGGVAIYSPTCHDRDLPVVNSLITPKMPRDCSERSRSTPENCIHGDPQATHLRTASLPRDNDNKQESYRWMDGSKSKEADFTSSTRGSPEVTLERRPSSVRHGIFYLERESIPLPLSTTQKYCLDQQRQRTRNSPLSTASSSPLEPMPSNRSSSWKLKSPLEESSRLFSAKLEQLASRTDSLGRIPLEFHSLDHGSSQSSVSTKGSKGVWEEESSYPTLPRASRSPRRAPSIVNPAWSPRTSRSKQSAVGKLMMASPKVHKVSIPSTKNLSSSTKVLRQSIYRSASLSPDGKSPLYGSPWSTQSLNRNQTPPPQIGPPRLSQKPPLRVINGRVSELLPLGREPPPTRDASRGLDLDKTAAAAGASKGEAHLAPSPYARVTAPRQPSHLSGHASDVTSVLSGELPPVMGKTALLTNRNSVVSSGYESMVRDSEATGSSVSIRDSVSDQSWSVISMDRSRRNPRRRSSNGSNPRHLSHDTSMSLRRSTSGPWSRWVDRGIPEAYEIKVYEIDDAERLQRRGGAGKQGIACFSAKLKFLEHRQQRMEELRAKYNSLKRELELAKQNLMLEPGKWNQEFDLWQTFEVDSLEHLEALELVTAKLESRVNLCKANVMIVTCFDVPTKRRQRYACDATSSFGC</sequence>
<dbReference type="InterPro" id="IPR027417">
    <property type="entry name" value="P-loop_NTPase"/>
</dbReference>
<evidence type="ECO:0000256" key="5">
    <source>
        <dbReference type="PROSITE-ProRule" id="PRU00283"/>
    </source>
</evidence>
<feature type="binding site" evidence="5">
    <location>
        <begin position="100"/>
        <end position="107"/>
    </location>
    <ligand>
        <name>ATP</name>
        <dbReference type="ChEBI" id="CHEBI:30616"/>
    </ligand>
</feature>
<feature type="compositionally biased region" description="Polar residues" evidence="7">
    <location>
        <begin position="1392"/>
        <end position="1403"/>
    </location>
</feature>
<feature type="compositionally biased region" description="Polar residues" evidence="7">
    <location>
        <begin position="1047"/>
        <end position="1071"/>
    </location>
</feature>
<dbReference type="InterPro" id="IPR001752">
    <property type="entry name" value="Kinesin_motor_dom"/>
</dbReference>
<name>A0AAY5KD22_ESOLU</name>
<feature type="region of interest" description="Disordered" evidence="7">
    <location>
        <begin position="1201"/>
        <end position="1241"/>
    </location>
</feature>
<feature type="region of interest" description="Disordered" evidence="7">
    <location>
        <begin position="942"/>
        <end position="1012"/>
    </location>
</feature>
<feature type="compositionally biased region" description="Low complexity" evidence="7">
    <location>
        <begin position="1135"/>
        <end position="1146"/>
    </location>
</feature>
<dbReference type="PANTHER" id="PTHR21608">
    <property type="entry name" value="KINESIN-LIKE PROTEIN CG14535"/>
    <property type="match status" value="1"/>
</dbReference>
<dbReference type="Proteomes" id="UP000265140">
    <property type="component" value="Chromosome 18"/>
</dbReference>
<dbReference type="GO" id="GO:0003777">
    <property type="term" value="F:microtubule motor activity"/>
    <property type="evidence" value="ECO:0007669"/>
    <property type="project" value="InterPro"/>
</dbReference>
<keyword evidence="4" id="KW-0963">Cytoplasm</keyword>
<feature type="compositionally biased region" description="Basic and acidic residues" evidence="7">
    <location>
        <begin position="942"/>
        <end position="952"/>
    </location>
</feature>
<dbReference type="PROSITE" id="PS50067">
    <property type="entry name" value="KINESIN_MOTOR_2"/>
    <property type="match status" value="1"/>
</dbReference>
<feature type="domain" description="Kinesin motor" evidence="8">
    <location>
        <begin position="3"/>
        <end position="349"/>
    </location>
</feature>
<evidence type="ECO:0000256" key="7">
    <source>
        <dbReference type="SAM" id="MobiDB-lite"/>
    </source>
</evidence>
<protein>
    <recommendedName>
        <fullName evidence="8">Kinesin motor domain-containing protein</fullName>
    </recommendedName>
</protein>
<feature type="compositionally biased region" description="Polar residues" evidence="7">
    <location>
        <begin position="1214"/>
        <end position="1224"/>
    </location>
</feature>
<keyword evidence="6" id="KW-0175">Coiled coil</keyword>
<feature type="region of interest" description="Disordered" evidence="7">
    <location>
        <begin position="1336"/>
        <end position="1355"/>
    </location>
</feature>
<feature type="region of interest" description="Disordered" evidence="7">
    <location>
        <begin position="1041"/>
        <end position="1073"/>
    </location>
</feature>
<dbReference type="SMART" id="SM00129">
    <property type="entry name" value="KISc"/>
    <property type="match status" value="1"/>
</dbReference>
<dbReference type="PANTHER" id="PTHR21608:SF8">
    <property type="entry name" value="KINESIN-LIKE PROTEIN KIF26B"/>
    <property type="match status" value="1"/>
</dbReference>
<dbReference type="Ensembl" id="ENSELUT00000102502.1">
    <property type="protein sequence ID" value="ENSELUP00000086958.1"/>
    <property type="gene ID" value="ENSELUG00000010748.3"/>
</dbReference>
<evidence type="ECO:0000256" key="3">
    <source>
        <dbReference type="ARBA" id="ARBA00022840"/>
    </source>
</evidence>
<dbReference type="GO" id="GO:0008017">
    <property type="term" value="F:microtubule binding"/>
    <property type="evidence" value="ECO:0007669"/>
    <property type="project" value="InterPro"/>
</dbReference>
<feature type="compositionally biased region" description="Low complexity" evidence="7">
    <location>
        <begin position="1274"/>
        <end position="1287"/>
    </location>
</feature>
<evidence type="ECO:0000256" key="1">
    <source>
        <dbReference type="ARBA" id="ARBA00004245"/>
    </source>
</evidence>
<dbReference type="GO" id="GO:0007018">
    <property type="term" value="P:microtubule-based movement"/>
    <property type="evidence" value="ECO:0007669"/>
    <property type="project" value="InterPro"/>
</dbReference>
<feature type="region of interest" description="Disordered" evidence="7">
    <location>
        <begin position="1106"/>
        <end position="1185"/>
    </location>
</feature>
<reference evidence="9" key="2">
    <citation type="submission" date="2025-08" db="UniProtKB">
        <authorList>
            <consortium name="Ensembl"/>
        </authorList>
    </citation>
    <scope>IDENTIFICATION</scope>
</reference>
<evidence type="ECO:0000313" key="10">
    <source>
        <dbReference type="Proteomes" id="UP000265140"/>
    </source>
</evidence>
<accession>A0AAY5KD22</accession>
<dbReference type="GO" id="GO:0005524">
    <property type="term" value="F:ATP binding"/>
    <property type="evidence" value="ECO:0007669"/>
    <property type="project" value="UniProtKB-UniRule"/>
</dbReference>
<feature type="coiled-coil region" evidence="6">
    <location>
        <begin position="1451"/>
        <end position="1482"/>
    </location>
</feature>
<keyword evidence="3 5" id="KW-0067">ATP-binding</keyword>
<gene>
    <name evidence="9" type="primary">PDZD2</name>
</gene>
<feature type="compositionally biased region" description="Low complexity" evidence="7">
    <location>
        <begin position="1110"/>
        <end position="1123"/>
    </location>
</feature>
<keyword evidence="5" id="KW-0505">Motor protein</keyword>
<comment type="subcellular location">
    <subcellularLocation>
        <location evidence="1">Cytoplasm</location>
        <location evidence="1">Cytoskeleton</location>
    </subcellularLocation>
</comment>
<keyword evidence="10" id="KW-1185">Reference proteome</keyword>
<feature type="region of interest" description="Disordered" evidence="7">
    <location>
        <begin position="492"/>
        <end position="537"/>
    </location>
</feature>
<evidence type="ECO:0000256" key="4">
    <source>
        <dbReference type="ARBA" id="ARBA00023212"/>
    </source>
</evidence>
<keyword evidence="2 5" id="KW-0547">Nucleotide-binding</keyword>
<organism evidence="9 10">
    <name type="scientific">Esox lucius</name>
    <name type="common">Northern pike</name>
    <dbReference type="NCBI Taxonomy" id="8010"/>
    <lineage>
        <taxon>Eukaryota</taxon>
        <taxon>Metazoa</taxon>
        <taxon>Chordata</taxon>
        <taxon>Craniata</taxon>
        <taxon>Vertebrata</taxon>
        <taxon>Euteleostomi</taxon>
        <taxon>Actinopterygii</taxon>
        <taxon>Neopterygii</taxon>
        <taxon>Teleostei</taxon>
        <taxon>Protacanthopterygii</taxon>
        <taxon>Esociformes</taxon>
        <taxon>Esocidae</taxon>
        <taxon>Esox</taxon>
    </lineage>
</organism>
<dbReference type="Pfam" id="PF00225">
    <property type="entry name" value="Kinesin"/>
    <property type="match status" value="1"/>
</dbReference>
<reference evidence="9 10" key="1">
    <citation type="submission" date="2020-02" db="EMBL/GenBank/DDBJ databases">
        <title>Esox lucius (northern pike) genome, fEsoLuc1, primary haplotype.</title>
        <authorList>
            <person name="Myers G."/>
            <person name="Karagic N."/>
            <person name="Meyer A."/>
            <person name="Pippel M."/>
            <person name="Reichard M."/>
            <person name="Winkler S."/>
            <person name="Tracey A."/>
            <person name="Sims Y."/>
            <person name="Howe K."/>
            <person name="Rhie A."/>
            <person name="Formenti G."/>
            <person name="Durbin R."/>
            <person name="Fedrigo O."/>
            <person name="Jarvis E.D."/>
        </authorList>
    </citation>
    <scope>NUCLEOTIDE SEQUENCE [LARGE SCALE GENOMIC DNA]</scope>
</reference>
<feature type="region of interest" description="Disordered" evidence="7">
    <location>
        <begin position="1249"/>
        <end position="1268"/>
    </location>
</feature>
<dbReference type="InterPro" id="IPR036961">
    <property type="entry name" value="Kinesin_motor_dom_sf"/>
</dbReference>
<evidence type="ECO:0000256" key="6">
    <source>
        <dbReference type="SAM" id="Coils"/>
    </source>
</evidence>
<dbReference type="SUPFAM" id="SSF52540">
    <property type="entry name" value="P-loop containing nucleoside triphosphate hydrolases"/>
    <property type="match status" value="1"/>
</dbReference>
<evidence type="ECO:0000259" key="8">
    <source>
        <dbReference type="PROSITE" id="PS50067"/>
    </source>
</evidence>
<feature type="compositionally biased region" description="Basic and acidic residues" evidence="7">
    <location>
        <begin position="974"/>
        <end position="995"/>
    </location>
</feature>
<reference evidence="9" key="3">
    <citation type="submission" date="2025-09" db="UniProtKB">
        <authorList>
            <consortium name="Ensembl"/>
        </authorList>
    </citation>
    <scope>IDENTIFICATION</scope>
</reference>
<feature type="region of interest" description="Disordered" evidence="7">
    <location>
        <begin position="1366"/>
        <end position="1403"/>
    </location>
</feature>
<proteinExistence type="inferred from homology"/>